<gene>
    <name evidence="3" type="ORF">UX06_C0032G0021</name>
</gene>
<feature type="region of interest" description="Disordered" evidence="1">
    <location>
        <begin position="164"/>
        <end position="183"/>
    </location>
</feature>
<feature type="domain" description="CARDB" evidence="2">
    <location>
        <begin position="475"/>
        <end position="580"/>
    </location>
</feature>
<dbReference type="InterPro" id="IPR011635">
    <property type="entry name" value="CARDB"/>
</dbReference>
<accession>A0A0G1M6K5</accession>
<proteinExistence type="predicted"/>
<evidence type="ECO:0000313" key="3">
    <source>
        <dbReference type="EMBL" id="KKU03881.1"/>
    </source>
</evidence>
<comment type="caution">
    <text evidence="3">The sequence shown here is derived from an EMBL/GenBank/DDBJ whole genome shotgun (WGS) entry which is preliminary data.</text>
</comment>
<evidence type="ECO:0000259" key="2">
    <source>
        <dbReference type="Pfam" id="PF07705"/>
    </source>
</evidence>
<dbReference type="AlphaFoldDB" id="A0A0G1M6K5"/>
<sequence length="989" mass="100618">MAALFPRGSGSTHNTSYSSAGPYTVTVTDSASRTSQCSVNVSAGAGSCTLTVPSVAAGSPVTATWSSNLGTVTSNSYTCTVNPLGSGPLPLLANGNQPFTMPSTAQTCTLNMADSSGKIATCNAPVTPLVVGSPVCSPASSNITQGGSVSFTASGGSGGYTWTAPTASPASGSGSPFNPSFPTVGNNQQVTLRDSNNNTNVCSVNVSPAAGGAGPTLSVTPSCDGAISRLGLSWTPYAGATQYNIRKCAGSSCTSYASAVGYFGDASWVSVGNVGAVTSYFDTAVSAGQTWSYVINTWDGDWGNPPSNISFATALSCGGGPVPDYIAVWDGSSATPPNGFVSQPYTFSGHVTNQGNLGTLIGTQASFCAFPLATFSLWWTTTNAGESDPCYANLYKFSDRAVPSLATGASSPPFTSDTWIPTFADLYVGVLCADSTNQINEVGAENNNCTYTNAFTISVGAGGGVDLQTTGITPANSTVTQGTPVQFTATVRNNGSSPSDEFDETFAIDYNNDQFPLYNANIGSRITIPGGLAATGQTTVISNTWTATCPSGGPPCTHRVWGIADIMNAVIESDESNNRESTLITVSAVPMAYLNVYRVGDDLALSSAPSGTWADYTPWPPATQANPANLSSVSAGNGALSITNVPGYTITRRFCGHAVGGSCTFPVAFTGGLTCNPSWCFDPSVGAPLSWVIEYQFRYSPIPVTLSVNLTASPNSQPAPLNTNLTATVSGSALGTMNYTFWWNCTDTSSDVSYVSQSSVCGDPTNPAIGAKFNGEAATSKSVSHTYLQNATAKVIVERGVAPAAQDQEAIIVSLVAACSVAPPSASVGNPVTWNSSATGGDGNYLFSWSGSDGLSCSGQPSPFCYAVTKVYSSTGSKNGTVSVTSASQSDTKSCGTANITPGTSIGATPPSILPSGSSILSWDSTGFGNSDCTIDQGIGAVTADGTKSVSPIVGTMYTITCNNGINSDSASAVVNVAGTPTIKEVPPQ</sequence>
<dbReference type="Pfam" id="PF07705">
    <property type="entry name" value="CARDB"/>
    <property type="match status" value="1"/>
</dbReference>
<protein>
    <submittedName>
        <fullName evidence="3">Proteophosphoglycan 5</fullName>
    </submittedName>
</protein>
<organism evidence="3 4">
    <name type="scientific">Candidatus Giovannonibacteria bacterium GW2011_GWA2_45_21</name>
    <dbReference type="NCBI Taxonomy" id="1618649"/>
    <lineage>
        <taxon>Bacteria</taxon>
        <taxon>Candidatus Giovannoniibacteriota</taxon>
    </lineage>
</organism>
<evidence type="ECO:0000256" key="1">
    <source>
        <dbReference type="SAM" id="MobiDB-lite"/>
    </source>
</evidence>
<dbReference type="Proteomes" id="UP000034696">
    <property type="component" value="Unassembled WGS sequence"/>
</dbReference>
<dbReference type="EMBL" id="LCKT01000032">
    <property type="protein sequence ID" value="KKU03881.1"/>
    <property type="molecule type" value="Genomic_DNA"/>
</dbReference>
<name>A0A0G1M6K5_9BACT</name>
<reference evidence="3 4" key="1">
    <citation type="journal article" date="2015" name="Nature">
        <title>rRNA introns, odd ribosomes, and small enigmatic genomes across a large radiation of phyla.</title>
        <authorList>
            <person name="Brown C.T."/>
            <person name="Hug L.A."/>
            <person name="Thomas B.C."/>
            <person name="Sharon I."/>
            <person name="Castelle C.J."/>
            <person name="Singh A."/>
            <person name="Wilkins M.J."/>
            <person name="Williams K.H."/>
            <person name="Banfield J.F."/>
        </authorList>
    </citation>
    <scope>NUCLEOTIDE SEQUENCE [LARGE SCALE GENOMIC DNA]</scope>
</reference>
<dbReference type="InterPro" id="IPR013783">
    <property type="entry name" value="Ig-like_fold"/>
</dbReference>
<dbReference type="Gene3D" id="2.60.40.10">
    <property type="entry name" value="Immunoglobulins"/>
    <property type="match status" value="3"/>
</dbReference>
<evidence type="ECO:0000313" key="4">
    <source>
        <dbReference type="Proteomes" id="UP000034696"/>
    </source>
</evidence>